<gene>
    <name evidence="1" type="ORF">GXW71_09935</name>
</gene>
<protein>
    <submittedName>
        <fullName evidence="1">Uncharacterized protein</fullName>
    </submittedName>
</protein>
<reference evidence="2" key="1">
    <citation type="journal article" date="2021" name="Syst. Appl. Microbiol.">
        <title>Roseomonas hellenica sp. nov., isolated from roots of wild-growing Alkanna tinctoria.</title>
        <authorList>
            <person name="Rat A."/>
            <person name="Naranjo H.D."/>
            <person name="Lebbe L."/>
            <person name="Cnockaert M."/>
            <person name="Krigas N."/>
            <person name="Grigoriadou K."/>
            <person name="Maloupa E."/>
            <person name="Willems A."/>
        </authorList>
    </citation>
    <scope>NUCLEOTIDE SEQUENCE [LARGE SCALE GENOMIC DNA]</scope>
    <source>
        <strain evidence="2">LMG 31523</strain>
    </source>
</reference>
<sequence length="272" mass="29334">MGFPEIREADAPPEIADLYSRLREAFGIPLVNLIWRHAATMPGVLTWLVEAAAGVVASQVLSRARLALLTVPPIEHLPTFADAACELPLEERARLRTLVEVYNRGNTTNLLLLTALRRAISGEAIIGGGLSLPAAPVRAPQLPSLPALPSLESLPVEMARIVRGLAAHHEGIADAIPSLYLHLMAWPDLLAPLSRDLTSLFDDGQLVAIRDRLIRYAEETAPLLLPAMTPPGSFPAEYREETLSALQAFAGGLIAEMTVIGTWMAAALDQTR</sequence>
<evidence type="ECO:0000313" key="1">
    <source>
        <dbReference type="EMBL" id="MBR0664670.1"/>
    </source>
</evidence>
<evidence type="ECO:0000313" key="2">
    <source>
        <dbReference type="Proteomes" id="UP001196870"/>
    </source>
</evidence>
<dbReference type="RefSeq" id="WP_211852339.1">
    <property type="nucleotide sequence ID" value="NZ_JAAGBB010000010.1"/>
</dbReference>
<name>A0ABS5EWI7_9PROT</name>
<dbReference type="Proteomes" id="UP001196870">
    <property type="component" value="Unassembled WGS sequence"/>
</dbReference>
<dbReference type="EMBL" id="JAAGBB010000010">
    <property type="protein sequence ID" value="MBR0664670.1"/>
    <property type="molecule type" value="Genomic_DNA"/>
</dbReference>
<proteinExistence type="predicted"/>
<organism evidence="1 2">
    <name type="scientific">Plastoroseomonas hellenica</name>
    <dbReference type="NCBI Taxonomy" id="2687306"/>
    <lineage>
        <taxon>Bacteria</taxon>
        <taxon>Pseudomonadati</taxon>
        <taxon>Pseudomonadota</taxon>
        <taxon>Alphaproteobacteria</taxon>
        <taxon>Acetobacterales</taxon>
        <taxon>Acetobacteraceae</taxon>
        <taxon>Plastoroseomonas</taxon>
    </lineage>
</organism>
<keyword evidence="2" id="KW-1185">Reference proteome</keyword>
<comment type="caution">
    <text evidence="1">The sequence shown here is derived from an EMBL/GenBank/DDBJ whole genome shotgun (WGS) entry which is preliminary data.</text>
</comment>
<accession>A0ABS5EWI7</accession>